<evidence type="ECO:0000256" key="2">
    <source>
        <dbReference type="ARBA" id="ARBA00008432"/>
    </source>
</evidence>
<keyword evidence="4 8" id="KW-0812">Transmembrane</keyword>
<dbReference type="GO" id="GO:0042128">
    <property type="term" value="P:nitrate assimilation"/>
    <property type="evidence" value="ECO:0007669"/>
    <property type="project" value="UniProtKB-UniRule"/>
</dbReference>
<feature type="transmembrane region" description="Helical" evidence="8">
    <location>
        <begin position="35"/>
        <end position="52"/>
    </location>
</feature>
<feature type="transmembrane region" description="Helical" evidence="8">
    <location>
        <begin position="349"/>
        <end position="371"/>
    </location>
</feature>
<evidence type="ECO:0000313" key="12">
    <source>
        <dbReference type="Proteomes" id="UP000298138"/>
    </source>
</evidence>
<dbReference type="STRING" id="341454.A0A4S2MZX2"/>
<keyword evidence="3 8" id="KW-0813">Transport</keyword>
<evidence type="ECO:0000259" key="10">
    <source>
        <dbReference type="PROSITE" id="PS50850"/>
    </source>
</evidence>
<dbReference type="InParanoid" id="A0A4S2MZX2"/>
<dbReference type="GO" id="GO:0015112">
    <property type="term" value="F:nitrate transmembrane transporter activity"/>
    <property type="evidence" value="ECO:0007669"/>
    <property type="project" value="UniProtKB-UniRule"/>
</dbReference>
<dbReference type="GO" id="GO:0005886">
    <property type="term" value="C:plasma membrane"/>
    <property type="evidence" value="ECO:0007669"/>
    <property type="project" value="UniProtKB-SubCell"/>
</dbReference>
<comment type="subcellular location">
    <subcellularLocation>
        <location evidence="8">Cell membrane</location>
        <topology evidence="8">Multi-pass membrane protein</topology>
    </subcellularLocation>
    <subcellularLocation>
        <location evidence="1">Membrane</location>
        <topology evidence="1">Multi-pass membrane protein</topology>
    </subcellularLocation>
</comment>
<keyword evidence="7 8" id="KW-0472">Membrane</keyword>
<feature type="transmembrane region" description="Helical" evidence="8">
    <location>
        <begin position="383"/>
        <end position="402"/>
    </location>
</feature>
<keyword evidence="6 8" id="KW-0534">Nitrate assimilation</keyword>
<dbReference type="Gene3D" id="1.20.1250.20">
    <property type="entry name" value="MFS general substrate transporter like domains"/>
    <property type="match status" value="2"/>
</dbReference>
<feature type="transmembrane region" description="Helical" evidence="8">
    <location>
        <begin position="303"/>
        <end position="329"/>
    </location>
</feature>
<evidence type="ECO:0000256" key="6">
    <source>
        <dbReference type="ARBA" id="ARBA00023063"/>
    </source>
</evidence>
<evidence type="ECO:0000256" key="4">
    <source>
        <dbReference type="ARBA" id="ARBA00022692"/>
    </source>
</evidence>
<feature type="transmembrane region" description="Helical" evidence="8">
    <location>
        <begin position="126"/>
        <end position="146"/>
    </location>
</feature>
<evidence type="ECO:0000256" key="1">
    <source>
        <dbReference type="ARBA" id="ARBA00004141"/>
    </source>
</evidence>
<keyword evidence="5 8" id="KW-1133">Transmembrane helix</keyword>
<evidence type="ECO:0000256" key="9">
    <source>
        <dbReference type="SAM" id="MobiDB-lite"/>
    </source>
</evidence>
<protein>
    <recommendedName>
        <fullName evidence="8">Nitrate/nitrite transporter</fullName>
    </recommendedName>
</protein>
<keyword evidence="12" id="KW-1185">Reference proteome</keyword>
<dbReference type="OrthoDB" id="434240at2759"/>
<feature type="compositionally biased region" description="Basic and acidic residues" evidence="9">
    <location>
        <begin position="256"/>
        <end position="269"/>
    </location>
</feature>
<evidence type="ECO:0000256" key="7">
    <source>
        <dbReference type="ARBA" id="ARBA00023136"/>
    </source>
</evidence>
<dbReference type="Pfam" id="PF07690">
    <property type="entry name" value="MFS_1"/>
    <property type="match status" value="1"/>
</dbReference>
<reference evidence="11 12" key="1">
    <citation type="submission" date="2019-04" db="EMBL/GenBank/DDBJ databases">
        <title>Comparative genomics and transcriptomics to analyze fruiting body development in filamentous ascomycetes.</title>
        <authorList>
            <consortium name="DOE Joint Genome Institute"/>
            <person name="Lutkenhaus R."/>
            <person name="Traeger S."/>
            <person name="Breuer J."/>
            <person name="Kuo A."/>
            <person name="Lipzen A."/>
            <person name="Pangilinan J."/>
            <person name="Dilworth D."/>
            <person name="Sandor L."/>
            <person name="Poggeler S."/>
            <person name="Barry K."/>
            <person name="Grigoriev I.V."/>
            <person name="Nowrousian M."/>
        </authorList>
    </citation>
    <scope>NUCLEOTIDE SEQUENCE [LARGE SCALE GENOMIC DNA]</scope>
    <source>
        <strain evidence="11 12">CBS 389.68</strain>
    </source>
</reference>
<evidence type="ECO:0000313" key="11">
    <source>
        <dbReference type="EMBL" id="TGZ82287.1"/>
    </source>
</evidence>
<feature type="transmembrane region" description="Helical" evidence="8">
    <location>
        <begin position="196"/>
        <end position="217"/>
    </location>
</feature>
<comment type="similarity">
    <text evidence="2 8">Belongs to the major facilitator superfamily. Nitrate/nitrite porter (TC 2.A.1.8) family.</text>
</comment>
<sequence length="503" mass="53973">MRISLLWEPPAVNPVTRKALSVPVLNPRDKYGRMFLVNTFAFMIAFLSWYAFPPLLTKTIKDDLKLTQAEIANSNIMALAATLLVRLLTGPLCDRFGARKVFAGVLFLGSLPTFLAATITNARGLLILRFFIGILGASFVPCQVWSTGFFDETIVGTANALMAGIGNAGGGITYFVMPAIFDSLVEDWGLGAGTAWRVAFVVPGVLIMATAVGMLVCCEDTPRGKWAERHLPGGEDSSVEDVAGNQRSGNASSIDLRGKEGSGSQREESATASILQQQQLLLPIQTGSANVVQNPTLKESLKVVFSLQAMMLAAPYACSFGGELAINSILGAYYNKNFPDLGQTKSGQWASMFGLLNIFFRPFGGIAADLIYRHTTLVESKKLWLMAACLFMSLFSLLIGFLDPHQKATMFSLVAGLAFCMDSANGANFAVVPHVFPHANGVLSGFVGAMGNLGGIVFAIVFRYNGVDYARSIWISGFVMLGVTAVVCWISPVPKGKKGEVGR</sequence>
<dbReference type="EMBL" id="ML220116">
    <property type="protein sequence ID" value="TGZ82287.1"/>
    <property type="molecule type" value="Genomic_DNA"/>
</dbReference>
<dbReference type="InterPro" id="IPR036259">
    <property type="entry name" value="MFS_trans_sf"/>
</dbReference>
<organism evidence="11 12">
    <name type="scientific">Ascodesmis nigricans</name>
    <dbReference type="NCBI Taxonomy" id="341454"/>
    <lineage>
        <taxon>Eukaryota</taxon>
        <taxon>Fungi</taxon>
        <taxon>Dikarya</taxon>
        <taxon>Ascomycota</taxon>
        <taxon>Pezizomycotina</taxon>
        <taxon>Pezizomycetes</taxon>
        <taxon>Pezizales</taxon>
        <taxon>Ascodesmidaceae</taxon>
        <taxon>Ascodesmis</taxon>
    </lineage>
</organism>
<feature type="domain" description="Major facilitator superfamily (MFS) profile" evidence="10">
    <location>
        <begin position="34"/>
        <end position="495"/>
    </location>
</feature>
<gene>
    <name evidence="11" type="ORF">EX30DRAFT_358556</name>
</gene>
<evidence type="ECO:0000256" key="3">
    <source>
        <dbReference type="ARBA" id="ARBA00022448"/>
    </source>
</evidence>
<feature type="region of interest" description="Disordered" evidence="9">
    <location>
        <begin position="227"/>
        <end position="269"/>
    </location>
</feature>
<dbReference type="PANTHER" id="PTHR23515">
    <property type="entry name" value="HIGH-AFFINITY NITRATE TRANSPORTER 2.3"/>
    <property type="match status" value="1"/>
</dbReference>
<dbReference type="Proteomes" id="UP000298138">
    <property type="component" value="Unassembled WGS sequence"/>
</dbReference>
<feature type="transmembrane region" description="Helical" evidence="8">
    <location>
        <begin position="158"/>
        <end position="176"/>
    </location>
</feature>
<dbReference type="NCBIfam" id="TIGR00886">
    <property type="entry name" value="2A0108"/>
    <property type="match status" value="1"/>
</dbReference>
<dbReference type="PROSITE" id="PS50850">
    <property type="entry name" value="MFS"/>
    <property type="match status" value="1"/>
</dbReference>
<keyword evidence="8" id="KW-1003">Cell membrane</keyword>
<dbReference type="InterPro" id="IPR044772">
    <property type="entry name" value="NO3_transporter"/>
</dbReference>
<proteinExistence type="inferred from homology"/>
<feature type="transmembrane region" description="Helical" evidence="8">
    <location>
        <begin position="442"/>
        <end position="461"/>
    </location>
</feature>
<dbReference type="SUPFAM" id="SSF103473">
    <property type="entry name" value="MFS general substrate transporter"/>
    <property type="match status" value="1"/>
</dbReference>
<feature type="transmembrane region" description="Helical" evidence="8">
    <location>
        <begin position="473"/>
        <end position="493"/>
    </location>
</feature>
<dbReference type="InterPro" id="IPR020846">
    <property type="entry name" value="MFS_dom"/>
</dbReference>
<dbReference type="GO" id="GO:0015113">
    <property type="term" value="F:nitrite transmembrane transporter activity"/>
    <property type="evidence" value="ECO:0007669"/>
    <property type="project" value="InterPro"/>
</dbReference>
<dbReference type="AlphaFoldDB" id="A0A4S2MZX2"/>
<accession>A0A4S2MZX2</accession>
<feature type="transmembrane region" description="Helical" evidence="8">
    <location>
        <begin position="101"/>
        <end position="120"/>
    </location>
</feature>
<name>A0A4S2MZX2_9PEZI</name>
<dbReference type="InterPro" id="IPR011701">
    <property type="entry name" value="MFS"/>
</dbReference>
<feature type="transmembrane region" description="Helical" evidence="8">
    <location>
        <begin position="72"/>
        <end position="89"/>
    </location>
</feature>
<dbReference type="InterPro" id="IPR004737">
    <property type="entry name" value="NO3_transporter_NarK/NarU-like"/>
</dbReference>
<evidence type="ECO:0000256" key="5">
    <source>
        <dbReference type="ARBA" id="ARBA00022989"/>
    </source>
</evidence>
<evidence type="ECO:0000256" key="8">
    <source>
        <dbReference type="RuleBase" id="RU366033"/>
    </source>
</evidence>